<dbReference type="SUPFAM" id="SSF53474">
    <property type="entry name" value="alpha/beta-Hydrolases"/>
    <property type="match status" value="1"/>
</dbReference>
<gene>
    <name evidence="3" type="primary">mlhB_1</name>
    <name evidence="3" type="ORF">GALL_52410</name>
</gene>
<dbReference type="InterPro" id="IPR050300">
    <property type="entry name" value="GDXG_lipolytic_enzyme"/>
</dbReference>
<dbReference type="EC" id="3.1.1.83" evidence="3"/>
<comment type="caution">
    <text evidence="3">The sequence shown here is derived from an EMBL/GenBank/DDBJ whole genome shotgun (WGS) entry which is preliminary data.</text>
</comment>
<dbReference type="GO" id="GO:0016787">
    <property type="term" value="F:hydrolase activity"/>
    <property type="evidence" value="ECO:0007669"/>
    <property type="project" value="UniProtKB-KW"/>
</dbReference>
<name>A0A1J5SXY0_9ZZZZ</name>
<dbReference type="EMBL" id="MLJW01000014">
    <property type="protein sequence ID" value="OIR13426.1"/>
    <property type="molecule type" value="Genomic_DNA"/>
</dbReference>
<evidence type="ECO:0000313" key="3">
    <source>
        <dbReference type="EMBL" id="OIR13426.1"/>
    </source>
</evidence>
<organism evidence="3">
    <name type="scientific">mine drainage metagenome</name>
    <dbReference type="NCBI Taxonomy" id="410659"/>
    <lineage>
        <taxon>unclassified sequences</taxon>
        <taxon>metagenomes</taxon>
        <taxon>ecological metagenomes</taxon>
    </lineage>
</organism>
<accession>A0A1J5SXY0</accession>
<evidence type="ECO:0000259" key="2">
    <source>
        <dbReference type="Pfam" id="PF20434"/>
    </source>
</evidence>
<reference evidence="3" key="1">
    <citation type="submission" date="2016-10" db="EMBL/GenBank/DDBJ databases">
        <title>Sequence of Gallionella enrichment culture.</title>
        <authorList>
            <person name="Poehlein A."/>
            <person name="Muehling M."/>
            <person name="Daniel R."/>
        </authorList>
    </citation>
    <scope>NUCLEOTIDE SEQUENCE</scope>
</reference>
<sequence>MENAYADVHGARPDATWISDKVPAGVRASENVVFERVGPDVLKLDVYRPDDDQVRPLMVIVHGGGWESGDRRMEKPLALRLAQIGYVAALVDYRLGPAGRFPNGVDDVKHAIAWLRDNTGTYGIDVNHVAIMGGSAGGHLAALISAWTGEHDTAASRTWWVQAAVDIDGLADFTAPSMLAQQSHKPSSPTRFLGGSFEQRWNVWREASPIYHVNPHSAPTLFIRSTSHSPLLPGRERMEAELRALGIPTGFIVFPDTPHPFWLFDPWQKGIVKDTDNFLRVRLGWPVPAVSAVH</sequence>
<dbReference type="PANTHER" id="PTHR48081">
    <property type="entry name" value="AB HYDROLASE SUPERFAMILY PROTEIN C4A8.06C"/>
    <property type="match status" value="1"/>
</dbReference>
<dbReference type="InterPro" id="IPR049492">
    <property type="entry name" value="BD-FAE-like_dom"/>
</dbReference>
<keyword evidence="1 3" id="KW-0378">Hydrolase</keyword>
<proteinExistence type="predicted"/>
<protein>
    <submittedName>
        <fullName evidence="3">Monoterpene epsilon-lactone hydrolase</fullName>
        <ecNumber evidence="3">3.1.1.83</ecNumber>
    </submittedName>
</protein>
<dbReference type="InterPro" id="IPR029058">
    <property type="entry name" value="AB_hydrolase_fold"/>
</dbReference>
<dbReference type="Gene3D" id="3.40.50.1820">
    <property type="entry name" value="alpha/beta hydrolase"/>
    <property type="match status" value="1"/>
</dbReference>
<evidence type="ECO:0000256" key="1">
    <source>
        <dbReference type="ARBA" id="ARBA00022801"/>
    </source>
</evidence>
<dbReference type="Pfam" id="PF20434">
    <property type="entry name" value="BD-FAE"/>
    <property type="match status" value="1"/>
</dbReference>
<feature type="domain" description="BD-FAE-like" evidence="2">
    <location>
        <begin position="44"/>
        <end position="226"/>
    </location>
</feature>
<dbReference type="AlphaFoldDB" id="A0A1J5SXY0"/>